<protein>
    <submittedName>
        <fullName evidence="1">Uncharacterized protein</fullName>
    </submittedName>
</protein>
<gene>
    <name evidence="1" type="ORF">EJD97_002159</name>
</gene>
<comment type="caution">
    <text evidence="1">The sequence shown here is derived from an EMBL/GenBank/DDBJ whole genome shotgun (WGS) entry which is preliminary data.</text>
</comment>
<reference evidence="1" key="1">
    <citation type="submission" date="2019-05" db="EMBL/GenBank/DDBJ databases">
        <title>The de novo reference genome and transcriptome assemblies of the wild tomato species Solanum chilense.</title>
        <authorList>
            <person name="Stam R."/>
            <person name="Nosenko T."/>
            <person name="Hoerger A.C."/>
            <person name="Stephan W."/>
            <person name="Seidel M.A."/>
            <person name="Kuhn J.M.M."/>
            <person name="Haberer G."/>
            <person name="Tellier A."/>
        </authorList>
    </citation>
    <scope>NUCLEOTIDE SEQUENCE</scope>
    <source>
        <tissue evidence="1">Mature leaves</tissue>
    </source>
</reference>
<dbReference type="EMBL" id="RXGB01001249">
    <property type="protein sequence ID" value="TMW99670.1"/>
    <property type="molecule type" value="Genomic_DNA"/>
</dbReference>
<accession>A0A6N2C1S4</accession>
<evidence type="ECO:0000313" key="1">
    <source>
        <dbReference type="EMBL" id="TMW99670.1"/>
    </source>
</evidence>
<proteinExistence type="predicted"/>
<sequence length="124" mass="13845">MGLHLLLIGKINILATSSPHSLSNPLLVSLLWPFILKLAAFSFRPINQVSSDLIYSIRLFSFQMSQITFNTEPHVGPGRGGDGGGNTRWERAVRLVSERLIHARRSQFSEADEESLRELSMIAL</sequence>
<organism evidence="1">
    <name type="scientific">Solanum chilense</name>
    <name type="common">Tomato</name>
    <name type="synonym">Lycopersicon chilense</name>
    <dbReference type="NCBI Taxonomy" id="4083"/>
    <lineage>
        <taxon>Eukaryota</taxon>
        <taxon>Viridiplantae</taxon>
        <taxon>Streptophyta</taxon>
        <taxon>Embryophyta</taxon>
        <taxon>Tracheophyta</taxon>
        <taxon>Spermatophyta</taxon>
        <taxon>Magnoliopsida</taxon>
        <taxon>eudicotyledons</taxon>
        <taxon>Gunneridae</taxon>
        <taxon>Pentapetalae</taxon>
        <taxon>asterids</taxon>
        <taxon>lamiids</taxon>
        <taxon>Solanales</taxon>
        <taxon>Solanaceae</taxon>
        <taxon>Solanoideae</taxon>
        <taxon>Solaneae</taxon>
        <taxon>Solanum</taxon>
        <taxon>Solanum subgen. Lycopersicon</taxon>
    </lineage>
</organism>
<dbReference type="PANTHER" id="PTHR38925">
    <property type="entry name" value="PROTEIN, PUTATIVE-RELATED"/>
    <property type="match status" value="1"/>
</dbReference>
<dbReference type="AlphaFoldDB" id="A0A6N2C1S4"/>
<dbReference type="PANTHER" id="PTHR38925:SF1">
    <property type="entry name" value="PROTEIN, PUTATIVE-RELATED"/>
    <property type="match status" value="1"/>
</dbReference>
<name>A0A6N2C1S4_SOLCI</name>